<dbReference type="InParanoid" id="F6U6N6"/>
<evidence type="ECO:0000313" key="23">
    <source>
        <dbReference type="VGNC" id="VGNC:21226"/>
    </source>
</evidence>
<keyword evidence="7 19" id="KW-0732">Signal</keyword>
<dbReference type="InterPro" id="IPR007110">
    <property type="entry name" value="Ig-like_dom"/>
</dbReference>
<keyword evidence="15" id="KW-0393">Immunoglobulin domain</keyword>
<dbReference type="GO" id="GO:0050777">
    <property type="term" value="P:negative regulation of immune response"/>
    <property type="evidence" value="ECO:0007669"/>
    <property type="project" value="InterPro"/>
</dbReference>
<gene>
    <name evidence="21 23" type="primary">PDCD1</name>
</gene>
<evidence type="ECO:0000256" key="19">
    <source>
        <dbReference type="SAM" id="SignalP"/>
    </source>
</evidence>
<comment type="subcellular location">
    <subcellularLocation>
        <location evidence="1">Cell membrane</location>
        <topology evidence="1">Single-pass type I membrane protein</topology>
    </subcellularLocation>
</comment>
<feature type="region of interest" description="Disordered" evidence="17">
    <location>
        <begin position="199"/>
        <end position="219"/>
    </location>
</feature>
<dbReference type="Pfam" id="PF07686">
    <property type="entry name" value="V-set"/>
    <property type="match status" value="1"/>
</dbReference>
<evidence type="ECO:0000256" key="3">
    <source>
        <dbReference type="ARBA" id="ARBA00022499"/>
    </source>
</evidence>
<keyword evidence="9" id="KW-0391">Immunity</keyword>
<dbReference type="PANTHER" id="PTHR15264:SF2">
    <property type="entry name" value="PROGRAMMED CELL DEATH PROTEIN 1"/>
    <property type="match status" value="1"/>
</dbReference>
<keyword evidence="2" id="KW-1003">Cell membrane</keyword>
<dbReference type="SMART" id="SM00409">
    <property type="entry name" value="IG"/>
    <property type="match status" value="1"/>
</dbReference>
<keyword evidence="22" id="KW-1185">Reference proteome</keyword>
<evidence type="ECO:0000256" key="11">
    <source>
        <dbReference type="ARBA" id="ARBA00023130"/>
    </source>
</evidence>
<keyword evidence="13" id="KW-1015">Disulfide bond</keyword>
<reference evidence="21" key="2">
    <citation type="submission" date="2025-08" db="UniProtKB">
        <authorList>
            <consortium name="Ensembl"/>
        </authorList>
    </citation>
    <scope>IDENTIFICATION</scope>
    <source>
        <strain evidence="21">Thoroughbred</strain>
    </source>
</reference>
<evidence type="ECO:0000256" key="9">
    <source>
        <dbReference type="ARBA" id="ARBA00022859"/>
    </source>
</evidence>
<dbReference type="VGNC" id="VGNC:21226">
    <property type="gene designation" value="PDCD1"/>
</dbReference>
<dbReference type="PANTHER" id="PTHR15264">
    <property type="entry name" value="PROGRAMMED CELL DEATH PROTEIN 1"/>
    <property type="match status" value="1"/>
</dbReference>
<keyword evidence="4" id="KW-0597">Phosphoprotein</keyword>
<keyword evidence="5 18" id="KW-0812">Transmembrane</keyword>
<keyword evidence="3" id="KW-1017">Isopeptide bond</keyword>
<keyword evidence="6" id="KW-0053">Apoptosis</keyword>
<sequence>MGTLRAPWPFVWVLLQLGWLPAWLLDSPDRPWRPLTFSPARLMVPEGANATFTCSFSNTSEHFVLNWYRMSPSNQTDKLAAFPEDSSQPGRSGRFRVTRLPNGRDFHMSVLAARRNDSGIYLCGAISLPPKTQINESPRAELTVTERIPEPPTEHPSPPPSPAGQLQGLVVGITSLLVGVLLVLLLACVLTTTFPRAARGACGRSGDEPLKEGPSAPPAFSVDYGELDFQWREKTPEPPAPCVPEQTERPLPAGVLQTLRQEPRVAPSLEEMQGRGAARCRALSGDHSLRLALTSVLVMTWQGVPRSHVGNGRRPSQDPRPCPGLRWPELCA</sequence>
<dbReference type="GO" id="GO:0002250">
    <property type="term" value="P:adaptive immune response"/>
    <property type="evidence" value="ECO:0007669"/>
    <property type="project" value="UniProtKB-KW"/>
</dbReference>
<proteinExistence type="predicted"/>
<dbReference type="GeneTree" id="ENSGT00390000013662"/>
<dbReference type="Bgee" id="ENSECAG00000023275">
    <property type="expression patterns" value="Expressed in leukocyte and 10 other cell types or tissues"/>
</dbReference>
<dbReference type="AlphaFoldDB" id="F6U6N6"/>
<dbReference type="InterPro" id="IPR036179">
    <property type="entry name" value="Ig-like_dom_sf"/>
</dbReference>
<keyword evidence="12 18" id="KW-0472">Membrane</keyword>
<keyword evidence="10 18" id="KW-1133">Transmembrane helix</keyword>
<organism evidence="21 22">
    <name type="scientific">Equus caballus</name>
    <name type="common">Horse</name>
    <dbReference type="NCBI Taxonomy" id="9796"/>
    <lineage>
        <taxon>Eukaryota</taxon>
        <taxon>Metazoa</taxon>
        <taxon>Chordata</taxon>
        <taxon>Craniata</taxon>
        <taxon>Vertebrata</taxon>
        <taxon>Euteleostomi</taxon>
        <taxon>Mammalia</taxon>
        <taxon>Eutheria</taxon>
        <taxon>Laurasiatheria</taxon>
        <taxon>Perissodactyla</taxon>
        <taxon>Equidae</taxon>
        <taxon>Equus</taxon>
    </lineage>
</organism>
<feature type="chain" id="PRO_5040440528" description="Programmed cell death protein 1" evidence="19">
    <location>
        <begin position="25"/>
        <end position="332"/>
    </location>
</feature>
<evidence type="ECO:0000256" key="7">
    <source>
        <dbReference type="ARBA" id="ARBA00022729"/>
    </source>
</evidence>
<evidence type="ECO:0000256" key="14">
    <source>
        <dbReference type="ARBA" id="ARBA00023180"/>
    </source>
</evidence>
<evidence type="ECO:0000256" key="12">
    <source>
        <dbReference type="ARBA" id="ARBA00023136"/>
    </source>
</evidence>
<dbReference type="InterPro" id="IPR042379">
    <property type="entry name" value="PDCD1"/>
</dbReference>
<dbReference type="InterPro" id="IPR013783">
    <property type="entry name" value="Ig-like_fold"/>
</dbReference>
<evidence type="ECO:0000313" key="21">
    <source>
        <dbReference type="Ensembl" id="ENSECAP00000020702.3"/>
    </source>
</evidence>
<feature type="domain" description="Ig-like" evidence="20">
    <location>
        <begin position="31"/>
        <end position="145"/>
    </location>
</feature>
<dbReference type="SMART" id="SM00406">
    <property type="entry name" value="IGv"/>
    <property type="match status" value="1"/>
</dbReference>
<dbReference type="Ensembl" id="ENSECAT00000024897.3">
    <property type="protein sequence ID" value="ENSECAP00000020702.3"/>
    <property type="gene ID" value="ENSECAG00000023275.3"/>
</dbReference>
<keyword evidence="8" id="KW-0832">Ubl conjugation</keyword>
<reference evidence="21" key="3">
    <citation type="submission" date="2025-09" db="UniProtKB">
        <authorList>
            <consortium name="Ensembl"/>
        </authorList>
    </citation>
    <scope>IDENTIFICATION</scope>
    <source>
        <strain evidence="21">Thoroughbred</strain>
    </source>
</reference>
<dbReference type="PaxDb" id="9796-ENSECAP00000020702"/>
<dbReference type="PROSITE" id="PS50835">
    <property type="entry name" value="IG_LIKE"/>
    <property type="match status" value="1"/>
</dbReference>
<dbReference type="FunFam" id="2.60.40.10:FF:001952">
    <property type="entry name" value="Programmed cell death protein 1"/>
    <property type="match status" value="1"/>
</dbReference>
<name>F6U6N6_HORSE</name>
<dbReference type="InterPro" id="IPR013106">
    <property type="entry name" value="Ig_V-set"/>
</dbReference>
<evidence type="ECO:0000256" key="18">
    <source>
        <dbReference type="SAM" id="Phobius"/>
    </source>
</evidence>
<feature type="region of interest" description="Disordered" evidence="17">
    <location>
        <begin position="305"/>
        <end position="332"/>
    </location>
</feature>
<evidence type="ECO:0000256" key="5">
    <source>
        <dbReference type="ARBA" id="ARBA00022692"/>
    </source>
</evidence>
<protein>
    <recommendedName>
        <fullName evidence="16">Programmed cell death protein 1</fullName>
    </recommendedName>
</protein>
<evidence type="ECO:0000256" key="4">
    <source>
        <dbReference type="ARBA" id="ARBA00022553"/>
    </source>
</evidence>
<dbReference type="FunCoup" id="F6U6N6">
    <property type="interactions" value="57"/>
</dbReference>
<evidence type="ECO:0000259" key="20">
    <source>
        <dbReference type="PROSITE" id="PS50835"/>
    </source>
</evidence>
<dbReference type="GO" id="GO:0006915">
    <property type="term" value="P:apoptotic process"/>
    <property type="evidence" value="ECO:0007669"/>
    <property type="project" value="UniProtKB-KW"/>
</dbReference>
<evidence type="ECO:0000256" key="6">
    <source>
        <dbReference type="ARBA" id="ARBA00022703"/>
    </source>
</evidence>
<feature type="signal peptide" evidence="19">
    <location>
        <begin position="1"/>
        <end position="24"/>
    </location>
</feature>
<reference evidence="21 22" key="1">
    <citation type="journal article" date="2009" name="Science">
        <title>Genome sequence, comparative analysis, and population genetics of the domestic horse.</title>
        <authorList>
            <consortium name="Broad Institute Genome Sequencing Platform"/>
            <consortium name="Broad Institute Whole Genome Assembly Team"/>
            <person name="Wade C.M."/>
            <person name="Giulotto E."/>
            <person name="Sigurdsson S."/>
            <person name="Zoli M."/>
            <person name="Gnerre S."/>
            <person name="Imsland F."/>
            <person name="Lear T.L."/>
            <person name="Adelson D.L."/>
            <person name="Bailey E."/>
            <person name="Bellone R.R."/>
            <person name="Bloecker H."/>
            <person name="Distl O."/>
            <person name="Edgar R.C."/>
            <person name="Garber M."/>
            <person name="Leeb T."/>
            <person name="Mauceli E."/>
            <person name="MacLeod J.N."/>
            <person name="Penedo M.C.T."/>
            <person name="Raison J.M."/>
            <person name="Sharpe T."/>
            <person name="Vogel J."/>
            <person name="Andersson L."/>
            <person name="Antczak D.F."/>
            <person name="Biagi T."/>
            <person name="Binns M.M."/>
            <person name="Chowdhary B.P."/>
            <person name="Coleman S.J."/>
            <person name="Della Valle G."/>
            <person name="Fryc S."/>
            <person name="Guerin G."/>
            <person name="Hasegawa T."/>
            <person name="Hill E.W."/>
            <person name="Jurka J."/>
            <person name="Kiialainen A."/>
            <person name="Lindgren G."/>
            <person name="Liu J."/>
            <person name="Magnani E."/>
            <person name="Mickelson J.R."/>
            <person name="Murray J."/>
            <person name="Nergadze S.G."/>
            <person name="Onofrio R."/>
            <person name="Pedroni S."/>
            <person name="Piras M.F."/>
            <person name="Raudsepp T."/>
            <person name="Rocchi M."/>
            <person name="Roeed K.H."/>
            <person name="Ryder O.A."/>
            <person name="Searle S."/>
            <person name="Skow L."/>
            <person name="Swinburne J.E."/>
            <person name="Syvaenen A.C."/>
            <person name="Tozaki T."/>
            <person name="Valberg S.J."/>
            <person name="Vaudin M."/>
            <person name="White J.R."/>
            <person name="Zody M.C."/>
            <person name="Lander E.S."/>
            <person name="Lindblad-Toh K."/>
        </authorList>
    </citation>
    <scope>NUCLEOTIDE SEQUENCE [LARGE SCALE GENOMIC DNA]</scope>
    <source>
        <strain evidence="21 22">Thoroughbred</strain>
    </source>
</reference>
<feature type="transmembrane region" description="Helical" evidence="18">
    <location>
        <begin position="166"/>
        <end position="190"/>
    </location>
</feature>
<dbReference type="Gene3D" id="2.60.40.10">
    <property type="entry name" value="Immunoglobulins"/>
    <property type="match status" value="1"/>
</dbReference>
<evidence type="ECO:0000256" key="8">
    <source>
        <dbReference type="ARBA" id="ARBA00022843"/>
    </source>
</evidence>
<dbReference type="InterPro" id="IPR003599">
    <property type="entry name" value="Ig_sub"/>
</dbReference>
<evidence type="ECO:0000313" key="22">
    <source>
        <dbReference type="Proteomes" id="UP000002281"/>
    </source>
</evidence>
<dbReference type="SUPFAM" id="SSF48726">
    <property type="entry name" value="Immunoglobulin"/>
    <property type="match status" value="1"/>
</dbReference>
<keyword evidence="11" id="KW-1064">Adaptive immunity</keyword>
<accession>F6U6N6</accession>
<evidence type="ECO:0000256" key="10">
    <source>
        <dbReference type="ARBA" id="ARBA00022989"/>
    </source>
</evidence>
<dbReference type="Proteomes" id="UP000002281">
    <property type="component" value="Chromosome 6"/>
</dbReference>
<keyword evidence="14" id="KW-0325">Glycoprotein</keyword>
<dbReference type="HOGENOM" id="CLU_1075828_0_0_1"/>
<dbReference type="STRING" id="9796.ENSECAP00000020702"/>
<evidence type="ECO:0000256" key="16">
    <source>
        <dbReference type="ARBA" id="ARBA00071578"/>
    </source>
</evidence>
<evidence type="ECO:0000256" key="1">
    <source>
        <dbReference type="ARBA" id="ARBA00004251"/>
    </source>
</evidence>
<evidence type="ECO:0000256" key="17">
    <source>
        <dbReference type="SAM" id="MobiDB-lite"/>
    </source>
</evidence>
<evidence type="ECO:0000256" key="2">
    <source>
        <dbReference type="ARBA" id="ARBA00022475"/>
    </source>
</evidence>
<dbReference type="GO" id="GO:0051241">
    <property type="term" value="P:negative regulation of multicellular organismal process"/>
    <property type="evidence" value="ECO:0007669"/>
    <property type="project" value="UniProtKB-ARBA"/>
</dbReference>
<dbReference type="GO" id="GO:0005886">
    <property type="term" value="C:plasma membrane"/>
    <property type="evidence" value="ECO:0007669"/>
    <property type="project" value="UniProtKB-SubCell"/>
</dbReference>
<dbReference type="CDD" id="cd16088">
    <property type="entry name" value="IgV_PD1"/>
    <property type="match status" value="1"/>
</dbReference>
<evidence type="ECO:0000256" key="13">
    <source>
        <dbReference type="ARBA" id="ARBA00023157"/>
    </source>
</evidence>
<evidence type="ECO:0000256" key="15">
    <source>
        <dbReference type="ARBA" id="ARBA00023319"/>
    </source>
</evidence>